<dbReference type="RefSeq" id="WP_099309016.1">
    <property type="nucleotide sequence ID" value="NZ_JABJYZ010000049.1"/>
</dbReference>
<dbReference type="Proteomes" id="UP000226080">
    <property type="component" value="Unassembled WGS sequence"/>
</dbReference>
<feature type="domain" description="DUF551" evidence="1">
    <location>
        <begin position="6"/>
        <end position="42"/>
    </location>
</feature>
<accession>A0A2G1DNI6</accession>
<gene>
    <name evidence="2" type="ORF">CQR80_08860</name>
</gene>
<evidence type="ECO:0000259" key="1">
    <source>
        <dbReference type="Pfam" id="PF04448"/>
    </source>
</evidence>
<comment type="caution">
    <text evidence="2">The sequence shown here is derived from an EMBL/GenBank/DDBJ whole genome shotgun (WGS) entry which is preliminary data.</text>
</comment>
<protein>
    <recommendedName>
        <fullName evidence="1">DUF551 domain-containing protein</fullName>
    </recommendedName>
</protein>
<evidence type="ECO:0000313" key="2">
    <source>
        <dbReference type="EMBL" id="PHO20039.1"/>
    </source>
</evidence>
<reference evidence="2 3" key="1">
    <citation type="submission" date="2017-10" db="EMBL/GenBank/DDBJ databases">
        <title>Draft genome sequences of Aggregatibacter actinomycetemcomitans strains 310a and 310b.</title>
        <authorList>
            <person name="May A.C."/>
            <person name="Ohta H."/>
            <person name="Maeda H."/>
            <person name="Kokeguchi S."/>
            <person name="Cugini C."/>
        </authorList>
    </citation>
    <scope>NUCLEOTIDE SEQUENCE [LARGE SCALE GENOMIC DNA]</scope>
    <source>
        <strain evidence="2 3">310b</strain>
    </source>
</reference>
<dbReference type="InterPro" id="IPR007539">
    <property type="entry name" value="DUF551"/>
</dbReference>
<proteinExistence type="predicted"/>
<sequence length="74" mass="8464">MVKNNGWIKCSERLPSVGERVLVSHSMVTTIRYCESAKLCKGKECKYWELDTLEMDIGSNELLPFEAVSDLPRK</sequence>
<name>A0A2G1DNI6_AGGAC</name>
<dbReference type="Pfam" id="PF04448">
    <property type="entry name" value="DUF551"/>
    <property type="match status" value="1"/>
</dbReference>
<organism evidence="2 3">
    <name type="scientific">Aggregatibacter actinomycetemcomitans</name>
    <name type="common">Actinobacillus actinomycetemcomitans</name>
    <name type="synonym">Haemophilus actinomycetemcomitans</name>
    <dbReference type="NCBI Taxonomy" id="714"/>
    <lineage>
        <taxon>Bacteria</taxon>
        <taxon>Pseudomonadati</taxon>
        <taxon>Pseudomonadota</taxon>
        <taxon>Gammaproteobacteria</taxon>
        <taxon>Pasteurellales</taxon>
        <taxon>Pasteurellaceae</taxon>
        <taxon>Aggregatibacter</taxon>
    </lineage>
</organism>
<evidence type="ECO:0000313" key="3">
    <source>
        <dbReference type="Proteomes" id="UP000226080"/>
    </source>
</evidence>
<keyword evidence="3" id="KW-1185">Reference proteome</keyword>
<dbReference type="EMBL" id="PCGW01000018">
    <property type="protein sequence ID" value="PHO20039.1"/>
    <property type="molecule type" value="Genomic_DNA"/>
</dbReference>